<name>A0A251X978_9GAMM</name>
<accession>A0A251X978</accession>
<evidence type="ECO:0000313" key="3">
    <source>
        <dbReference type="Proteomes" id="UP000194798"/>
    </source>
</evidence>
<evidence type="ECO:0000313" key="2">
    <source>
        <dbReference type="EMBL" id="OUD14556.1"/>
    </source>
</evidence>
<gene>
    <name evidence="2" type="ORF">TPSD3_09710</name>
</gene>
<reference evidence="2 3" key="1">
    <citation type="submission" date="2016-12" db="EMBL/GenBank/DDBJ databases">
        <title>Thioflexothrix psekupsii D3 genome sequencing and assembly.</title>
        <authorList>
            <person name="Fomenkov A."/>
            <person name="Vincze T."/>
            <person name="Grabovich M."/>
            <person name="Anton B.P."/>
            <person name="Dubinina G."/>
            <person name="Orlova M."/>
            <person name="Belousova E."/>
            <person name="Roberts R.J."/>
        </authorList>
    </citation>
    <scope>NUCLEOTIDE SEQUENCE [LARGE SCALE GENOMIC DNA]</scope>
    <source>
        <strain evidence="2">D3</strain>
    </source>
</reference>
<protein>
    <recommendedName>
        <fullName evidence="4">Prepilin-type N-terminal cleavage/methylation domain-containing protein</fullName>
    </recommendedName>
</protein>
<dbReference type="OrthoDB" id="7067387at2"/>
<dbReference type="RefSeq" id="WP_086488336.1">
    <property type="nucleotide sequence ID" value="NZ_MSLT01000012.1"/>
</dbReference>
<keyword evidence="1" id="KW-0812">Transmembrane</keyword>
<keyword evidence="1" id="KW-0472">Membrane</keyword>
<proteinExistence type="predicted"/>
<dbReference type="AlphaFoldDB" id="A0A251X978"/>
<dbReference type="InterPro" id="IPR045584">
    <property type="entry name" value="Pilin-like"/>
</dbReference>
<organism evidence="2 3">
    <name type="scientific">Thioflexithrix psekupsensis</name>
    <dbReference type="NCBI Taxonomy" id="1570016"/>
    <lineage>
        <taxon>Bacteria</taxon>
        <taxon>Pseudomonadati</taxon>
        <taxon>Pseudomonadota</taxon>
        <taxon>Gammaproteobacteria</taxon>
        <taxon>Thiotrichales</taxon>
        <taxon>Thioflexithrix</taxon>
    </lineage>
</organism>
<keyword evidence="1" id="KW-1133">Transmembrane helix</keyword>
<evidence type="ECO:0000256" key="1">
    <source>
        <dbReference type="SAM" id="Phobius"/>
    </source>
</evidence>
<keyword evidence="3" id="KW-1185">Reference proteome</keyword>
<comment type="caution">
    <text evidence="2">The sequence shown here is derived from an EMBL/GenBank/DDBJ whole genome shotgun (WGS) entry which is preliminary data.</text>
</comment>
<dbReference type="SUPFAM" id="SSF54523">
    <property type="entry name" value="Pili subunits"/>
    <property type="match status" value="1"/>
</dbReference>
<dbReference type="EMBL" id="MSLT01000012">
    <property type="protein sequence ID" value="OUD14556.1"/>
    <property type="molecule type" value="Genomic_DNA"/>
</dbReference>
<sequence>MSRINFSLGFTLLEMAILLLVIGLILSGLLPTLSVVVENRKRAQAMSELKEIREALLGFAVIHKRLPCPAVSLSAGRELPNPPSDADCNRPIGFLPASTLGLINVDTPVGNIINFWDAPNRFSPQALMLDPWGQPYLYGIYQNDPACDRLTKPNALTINQPIFSGNNCQVLKTKTSCEHPGLKIFDCTTCDNNPANLLLNEQFLLTKEAVAVVFSQGKFTVDTQTRINYPLEWVNLSREITEEFPDLPLCRERDVFITGTYNHVDSKYRFDDLMVWISPTVLYHRISNGF</sequence>
<evidence type="ECO:0008006" key="4">
    <source>
        <dbReference type="Google" id="ProtNLM"/>
    </source>
</evidence>
<dbReference type="Proteomes" id="UP000194798">
    <property type="component" value="Unassembled WGS sequence"/>
</dbReference>
<feature type="transmembrane region" description="Helical" evidence="1">
    <location>
        <begin position="15"/>
        <end position="37"/>
    </location>
</feature>